<dbReference type="PANTHER" id="PTHR17537">
    <property type="entry name" value="TRANSDUCER OF ERBB2 TOB"/>
    <property type="match status" value="1"/>
</dbReference>
<dbReference type="EMBL" id="CAIIXF020000009">
    <property type="protein sequence ID" value="CAH1795373.1"/>
    <property type="molecule type" value="Genomic_DNA"/>
</dbReference>
<protein>
    <submittedName>
        <fullName evidence="4">Uncharacterized protein</fullName>
    </submittedName>
</protein>
<sequence length="418" mass="46489">MHVEVSVALNFVISYLYNKLPRRRVDSFGEELEKGLKKKFEGHWYPECPFKGSGFRCFIVSGDKADPVIKEAADEVGLDYDEVKDYLPEDLTIWIDPAEVSYRIGEKGVVKVLYSDRDESSRLDAELQTPGRFGTALESQPKTRGFNPEAQSFKPIDSLSSSMNSLNISPSSPTPPSGWPTPLNMTTPSYNSTSPVSPPGPFKTQQLSPQTQNPLAKSNSTPMITAAMFAQTKFGSTKLKSAAKRPTRLSPTEFNQMRYRSVPTHPSPQSHFNPLHNRAHSLSPRDLSPRDISPRSLRQDFLLDQQLQLQQRFIMQQQQQQQQALQQQNALMNGMIQQGDMFASPPGLQIPDLSPIQQHQPGGLPGLKLGMKSPGLASPSLENNQQGANQLGLGQVGQMSPRETMQYPNNYQHLLLAS</sequence>
<name>A0A8J1U9R3_OWEFU</name>
<evidence type="ECO:0000256" key="3">
    <source>
        <dbReference type="SAM" id="MobiDB-lite"/>
    </source>
</evidence>
<dbReference type="GO" id="GO:0003714">
    <property type="term" value="F:transcription corepressor activity"/>
    <property type="evidence" value="ECO:0007669"/>
    <property type="project" value="TreeGrafter"/>
</dbReference>
<dbReference type="GO" id="GO:0005634">
    <property type="term" value="C:nucleus"/>
    <property type="evidence" value="ECO:0007669"/>
    <property type="project" value="TreeGrafter"/>
</dbReference>
<evidence type="ECO:0000256" key="1">
    <source>
        <dbReference type="ARBA" id="ARBA00007989"/>
    </source>
</evidence>
<evidence type="ECO:0000313" key="5">
    <source>
        <dbReference type="Proteomes" id="UP000749559"/>
    </source>
</evidence>
<dbReference type="Gene3D" id="3.90.640.90">
    <property type="entry name" value="Anti-proliferative protein, N-terminal domain"/>
    <property type="match status" value="1"/>
</dbReference>
<proteinExistence type="inferred from homology"/>
<dbReference type="InterPro" id="IPR015676">
    <property type="entry name" value="Tob1/2"/>
</dbReference>
<evidence type="ECO:0000256" key="2">
    <source>
        <dbReference type="ARBA" id="ARBA00022553"/>
    </source>
</evidence>
<gene>
    <name evidence="4" type="ORF">OFUS_LOCUS19920</name>
</gene>
<dbReference type="OrthoDB" id="19928at2759"/>
<organism evidence="4 5">
    <name type="scientific">Owenia fusiformis</name>
    <name type="common">Polychaete worm</name>
    <dbReference type="NCBI Taxonomy" id="6347"/>
    <lineage>
        <taxon>Eukaryota</taxon>
        <taxon>Metazoa</taxon>
        <taxon>Spiralia</taxon>
        <taxon>Lophotrochozoa</taxon>
        <taxon>Annelida</taxon>
        <taxon>Polychaeta</taxon>
        <taxon>Sedentaria</taxon>
        <taxon>Canalipalpata</taxon>
        <taxon>Sabellida</taxon>
        <taxon>Oweniida</taxon>
        <taxon>Oweniidae</taxon>
        <taxon>Owenia</taxon>
    </lineage>
</organism>
<evidence type="ECO:0000313" key="4">
    <source>
        <dbReference type="EMBL" id="CAH1795373.1"/>
    </source>
</evidence>
<dbReference type="GO" id="GO:0005737">
    <property type="term" value="C:cytoplasm"/>
    <property type="evidence" value="ECO:0007669"/>
    <property type="project" value="TreeGrafter"/>
</dbReference>
<dbReference type="Pfam" id="PF07742">
    <property type="entry name" value="BTG"/>
    <property type="match status" value="1"/>
</dbReference>
<keyword evidence="2" id="KW-0597">Phosphoprotein</keyword>
<feature type="compositionally biased region" description="Polar residues" evidence="3">
    <location>
        <begin position="203"/>
        <end position="218"/>
    </location>
</feature>
<feature type="compositionally biased region" description="Low complexity" evidence="3">
    <location>
        <begin position="158"/>
        <end position="171"/>
    </location>
</feature>
<comment type="similarity">
    <text evidence="1">Belongs to the BTG family.</text>
</comment>
<dbReference type="PANTHER" id="PTHR17537:SF5">
    <property type="entry name" value="TRANSDUCER OF ERBB2, ISOFORM A"/>
    <property type="match status" value="1"/>
</dbReference>
<dbReference type="PROSITE" id="PS01203">
    <property type="entry name" value="BTG_2"/>
    <property type="match status" value="1"/>
</dbReference>
<keyword evidence="5" id="KW-1185">Reference proteome</keyword>
<feature type="compositionally biased region" description="Polar residues" evidence="3">
    <location>
        <begin position="183"/>
        <end position="195"/>
    </location>
</feature>
<dbReference type="InterPro" id="IPR002087">
    <property type="entry name" value="Anti_prolifrtn"/>
</dbReference>
<dbReference type="AlphaFoldDB" id="A0A8J1U9R3"/>
<comment type="caution">
    <text evidence="4">The sequence shown here is derived from an EMBL/GenBank/DDBJ whole genome shotgun (WGS) entry which is preliminary data.</text>
</comment>
<dbReference type="SUPFAM" id="SSF160696">
    <property type="entry name" value="BTG domain-like"/>
    <property type="match status" value="1"/>
</dbReference>
<accession>A0A8J1U9R3</accession>
<reference evidence="4" key="1">
    <citation type="submission" date="2022-03" db="EMBL/GenBank/DDBJ databases">
        <authorList>
            <person name="Martin C."/>
        </authorList>
    </citation>
    <scope>NUCLEOTIDE SEQUENCE</scope>
</reference>
<feature type="region of interest" description="Disordered" evidence="3">
    <location>
        <begin position="120"/>
        <end position="218"/>
    </location>
</feature>
<dbReference type="SMART" id="SM00099">
    <property type="entry name" value="btg1"/>
    <property type="match status" value="1"/>
</dbReference>
<dbReference type="InterPro" id="IPR036054">
    <property type="entry name" value="BTG-like_sf"/>
</dbReference>
<feature type="region of interest" description="Disordered" evidence="3">
    <location>
        <begin position="357"/>
        <end position="387"/>
    </location>
</feature>
<feature type="compositionally biased region" description="Low complexity" evidence="3">
    <location>
        <begin position="366"/>
        <end position="387"/>
    </location>
</feature>
<dbReference type="Proteomes" id="UP000749559">
    <property type="component" value="Unassembled WGS sequence"/>
</dbReference>
<dbReference type="PRINTS" id="PR00310">
    <property type="entry name" value="ANTIPRLFBTG1"/>
</dbReference>